<proteinExistence type="inferred from homology"/>
<protein>
    <submittedName>
        <fullName evidence="9">Protein FAM3A</fullName>
    </submittedName>
</protein>
<keyword evidence="3" id="KW-0964">Secreted</keyword>
<evidence type="ECO:0000259" key="8">
    <source>
        <dbReference type="Pfam" id="PF15711"/>
    </source>
</evidence>
<comment type="caution">
    <text evidence="9">The sequence shown here is derived from an EMBL/GenBank/DDBJ whole genome shotgun (WGS) entry which is preliminary data.</text>
</comment>
<feature type="domain" description="ILEI/PANDER" evidence="8">
    <location>
        <begin position="31"/>
        <end position="116"/>
    </location>
</feature>
<dbReference type="InterPro" id="IPR039477">
    <property type="entry name" value="ILEI/PANDER_dom"/>
</dbReference>
<keyword evidence="10" id="KW-1185">Reference proteome</keyword>
<comment type="subcellular location">
    <subcellularLocation>
        <location evidence="1">Secreted</location>
    </subcellularLocation>
</comment>
<keyword evidence="5 7" id="KW-0430">Lectin</keyword>
<gene>
    <name evidence="9" type="ORF">SUZIE_209800</name>
</gene>
<evidence type="ECO:0000256" key="4">
    <source>
        <dbReference type="ARBA" id="ARBA00022729"/>
    </source>
</evidence>
<dbReference type="EMBL" id="JAATJV010443518">
    <property type="protein sequence ID" value="MBZ3890806.1"/>
    <property type="molecule type" value="Genomic_DNA"/>
</dbReference>
<evidence type="ECO:0000313" key="10">
    <source>
        <dbReference type="Proteomes" id="UP001166674"/>
    </source>
</evidence>
<evidence type="ECO:0000256" key="7">
    <source>
        <dbReference type="PROSITE-ProRule" id="PRU01375"/>
    </source>
</evidence>
<dbReference type="GO" id="GO:0030246">
    <property type="term" value="F:carbohydrate binding"/>
    <property type="evidence" value="ECO:0007669"/>
    <property type="project" value="UniProtKB-UniRule"/>
</dbReference>
<keyword evidence="6" id="KW-1015">Disulfide bond</keyword>
<dbReference type="GO" id="GO:0005576">
    <property type="term" value="C:extracellular region"/>
    <property type="evidence" value="ECO:0007669"/>
    <property type="project" value="UniProtKB-SubCell"/>
</dbReference>
<evidence type="ECO:0000256" key="3">
    <source>
        <dbReference type="ARBA" id="ARBA00022525"/>
    </source>
</evidence>
<evidence type="ECO:0000256" key="1">
    <source>
        <dbReference type="ARBA" id="ARBA00004613"/>
    </source>
</evidence>
<dbReference type="AlphaFoldDB" id="A0AA41TAA9"/>
<name>A0AA41TAA9_SCICA</name>
<dbReference type="PROSITE" id="PS52031">
    <property type="entry name" value="GG_LECTIN"/>
    <property type="match status" value="1"/>
</dbReference>
<dbReference type="PANTHER" id="PTHR14592">
    <property type="entry name" value="UNCHARACTERIZED FAM3"/>
    <property type="match status" value="1"/>
</dbReference>
<dbReference type="Proteomes" id="UP001166674">
    <property type="component" value="Unassembled WGS sequence"/>
</dbReference>
<accession>A0AA41TAA9</accession>
<dbReference type="Pfam" id="PF15711">
    <property type="entry name" value="ILEI"/>
    <property type="match status" value="1"/>
</dbReference>
<evidence type="ECO:0000313" key="9">
    <source>
        <dbReference type="EMBL" id="MBZ3890806.1"/>
    </source>
</evidence>
<dbReference type="InterPro" id="IPR039220">
    <property type="entry name" value="FAM3"/>
</dbReference>
<organism evidence="9 10">
    <name type="scientific">Sciurus carolinensis</name>
    <name type="common">Eastern gray squirrel</name>
    <dbReference type="NCBI Taxonomy" id="30640"/>
    <lineage>
        <taxon>Eukaryota</taxon>
        <taxon>Metazoa</taxon>
        <taxon>Chordata</taxon>
        <taxon>Craniata</taxon>
        <taxon>Vertebrata</taxon>
        <taxon>Euteleostomi</taxon>
        <taxon>Mammalia</taxon>
        <taxon>Eutheria</taxon>
        <taxon>Euarchontoglires</taxon>
        <taxon>Glires</taxon>
        <taxon>Rodentia</taxon>
        <taxon>Sciuromorpha</taxon>
        <taxon>Sciuridae</taxon>
        <taxon>Sciurinae</taxon>
        <taxon>Sciurini</taxon>
        <taxon>Sciurus</taxon>
    </lineage>
</organism>
<evidence type="ECO:0000256" key="5">
    <source>
        <dbReference type="ARBA" id="ARBA00022734"/>
    </source>
</evidence>
<comment type="similarity">
    <text evidence="2">Belongs to the FAM3 family.</text>
</comment>
<evidence type="ECO:0000256" key="2">
    <source>
        <dbReference type="ARBA" id="ARBA00010905"/>
    </source>
</evidence>
<keyword evidence="4" id="KW-0732">Signal</keyword>
<evidence type="ECO:0000256" key="6">
    <source>
        <dbReference type="ARBA" id="ARBA00023157"/>
    </source>
</evidence>
<reference evidence="9" key="1">
    <citation type="submission" date="2020-03" db="EMBL/GenBank/DDBJ databases">
        <title>Studies in the Genomics of Life Span.</title>
        <authorList>
            <person name="Glass D."/>
        </authorList>
    </citation>
    <scope>NUCLEOTIDE SEQUENCE</scope>
    <source>
        <strain evidence="9">SUZIE</strain>
        <tissue evidence="9">Muscle</tissue>
    </source>
</reference>
<sequence length="157" mass="17669">MVSGAVNIIEPKMCLEDRMLMSSVKDNVGPGLNVALVNGVSCDLIEARASNMWARDVNDLLNFIWHLHEGTLVFVASCNNPVTKMNKETRNVFFYLGSRNVKELAFCNSWVFVGAQSVQNSSPFEQHMKNSKHTNKHEGWPEALRMEGCIPQRSVTR</sequence>